<reference evidence="6" key="1">
    <citation type="submission" date="2025-08" db="UniProtKB">
        <authorList>
            <consortium name="RefSeq"/>
        </authorList>
    </citation>
    <scope>IDENTIFICATION</scope>
    <source>
        <tissue evidence="6">Spleen</tissue>
    </source>
</reference>
<sequence>MDKPSGNKTQSLPPLPPPRSLGKHRRGEKHPVSPSWKEEALILFSSGSPGLLSQWDAEEEDDGDAEYELPPCESLPLKMAPACPLPLEKKQLYVDRSITPGPLKPMLQPTALLAALSLQEAVGGGDHFGGKDPTASGSTDLAGGDDSEEAIYLEPSRDQDLGSQAPPPPTMIPRPTVTPRSAYKPTSVPQEARSGTADMACNAPPCNPLPSAGRNPLKGNTPADEEASMLSQPWYSAHCDRHTVENALLHLQKDGTYTVRPSSDPQGLKPFTLAVFFHDHVYNIPIRWLDARQQYALGREGKSYEKLFPTVAAMVHHFSQHPLLLVNRHTGDCHYTCLLFPAKS</sequence>
<feature type="region of interest" description="Disordered" evidence="3">
    <location>
        <begin position="124"/>
        <end position="227"/>
    </location>
</feature>
<dbReference type="SMART" id="SM00252">
    <property type="entry name" value="SH2"/>
    <property type="match status" value="1"/>
</dbReference>
<evidence type="ECO:0000313" key="6">
    <source>
        <dbReference type="RefSeq" id="XP_020825200.1"/>
    </source>
</evidence>
<dbReference type="FunCoup" id="A0A6P5ISR3">
    <property type="interactions" value="466"/>
</dbReference>
<dbReference type="InterPro" id="IPR051751">
    <property type="entry name" value="Immunoreceptor_sig_adapters"/>
</dbReference>
<dbReference type="GO" id="GO:0007169">
    <property type="term" value="P:cell surface receptor protein tyrosine kinase signaling pathway"/>
    <property type="evidence" value="ECO:0007669"/>
    <property type="project" value="TreeGrafter"/>
</dbReference>
<keyword evidence="5" id="KW-1185">Reference proteome</keyword>
<feature type="region of interest" description="Disordered" evidence="3">
    <location>
        <begin position="51"/>
        <end position="71"/>
    </location>
</feature>
<dbReference type="FunFam" id="3.30.505.10:FF:000016">
    <property type="entry name" value="B-cell linker protein isoform 2"/>
    <property type="match status" value="1"/>
</dbReference>
<dbReference type="AlphaFoldDB" id="A0A6P5ISR3"/>
<evidence type="ECO:0000256" key="3">
    <source>
        <dbReference type="SAM" id="MobiDB-lite"/>
    </source>
</evidence>
<dbReference type="PANTHER" id="PTHR14098">
    <property type="entry name" value="SH2 DOMAIN CONTAINING PROTEIN"/>
    <property type="match status" value="1"/>
</dbReference>
<evidence type="ECO:0000259" key="4">
    <source>
        <dbReference type="PROSITE" id="PS50001"/>
    </source>
</evidence>
<evidence type="ECO:0000313" key="5">
    <source>
        <dbReference type="Proteomes" id="UP000515140"/>
    </source>
</evidence>
<feature type="region of interest" description="Disordered" evidence="3">
    <location>
        <begin position="1"/>
        <end position="36"/>
    </location>
</feature>
<feature type="domain" description="SH2" evidence="4">
    <location>
        <begin position="234"/>
        <end position="342"/>
    </location>
</feature>
<dbReference type="GO" id="GO:0005737">
    <property type="term" value="C:cytoplasm"/>
    <property type="evidence" value="ECO:0007669"/>
    <property type="project" value="TreeGrafter"/>
</dbReference>
<dbReference type="SUPFAM" id="SSF55550">
    <property type="entry name" value="SH2 domain"/>
    <property type="match status" value="1"/>
</dbReference>
<dbReference type="GeneID" id="110196367"/>
<keyword evidence="1 2" id="KW-0727">SH2 domain</keyword>
<dbReference type="InterPro" id="IPR000980">
    <property type="entry name" value="SH2"/>
</dbReference>
<dbReference type="Proteomes" id="UP000515140">
    <property type="component" value="Unplaced"/>
</dbReference>
<organism evidence="5 6">
    <name type="scientific">Phascolarctos cinereus</name>
    <name type="common">Koala</name>
    <dbReference type="NCBI Taxonomy" id="38626"/>
    <lineage>
        <taxon>Eukaryota</taxon>
        <taxon>Metazoa</taxon>
        <taxon>Chordata</taxon>
        <taxon>Craniata</taxon>
        <taxon>Vertebrata</taxon>
        <taxon>Euteleostomi</taxon>
        <taxon>Mammalia</taxon>
        <taxon>Metatheria</taxon>
        <taxon>Diprotodontia</taxon>
        <taxon>Phascolarctidae</taxon>
        <taxon>Phascolarctos</taxon>
    </lineage>
</organism>
<evidence type="ECO:0000256" key="2">
    <source>
        <dbReference type="PROSITE-ProRule" id="PRU00191"/>
    </source>
</evidence>
<gene>
    <name evidence="6" type="primary">SH2D6</name>
</gene>
<dbReference type="KEGG" id="pcw:110196367"/>
<dbReference type="InParanoid" id="A0A6P5ISR3"/>
<evidence type="ECO:0000256" key="1">
    <source>
        <dbReference type="ARBA" id="ARBA00022999"/>
    </source>
</evidence>
<name>A0A6P5ISR3_PHACI</name>
<dbReference type="CTD" id="284948"/>
<dbReference type="Gene3D" id="3.30.505.10">
    <property type="entry name" value="SH2 domain"/>
    <property type="match status" value="1"/>
</dbReference>
<feature type="compositionally biased region" description="Polar residues" evidence="3">
    <location>
        <begin position="1"/>
        <end position="11"/>
    </location>
</feature>
<feature type="compositionally biased region" description="Acidic residues" evidence="3">
    <location>
        <begin position="56"/>
        <end position="67"/>
    </location>
</feature>
<dbReference type="Pfam" id="PF00017">
    <property type="entry name" value="SH2"/>
    <property type="match status" value="1"/>
</dbReference>
<proteinExistence type="predicted"/>
<dbReference type="PROSITE" id="PS50001">
    <property type="entry name" value="SH2"/>
    <property type="match status" value="1"/>
</dbReference>
<protein>
    <submittedName>
        <fullName evidence="6">SH2 domain-containing protein 6 isoform X1</fullName>
    </submittedName>
</protein>
<dbReference type="InterPro" id="IPR036860">
    <property type="entry name" value="SH2_dom_sf"/>
</dbReference>
<dbReference type="PANTHER" id="PTHR14098:SF16">
    <property type="entry name" value="SH2 DOMAIN-CONTAINING PROTEIN 6"/>
    <property type="match status" value="1"/>
</dbReference>
<dbReference type="RefSeq" id="XP_020825200.1">
    <property type="nucleotide sequence ID" value="XM_020969541.1"/>
</dbReference>
<dbReference type="GO" id="GO:0035556">
    <property type="term" value="P:intracellular signal transduction"/>
    <property type="evidence" value="ECO:0007669"/>
    <property type="project" value="TreeGrafter"/>
</dbReference>
<accession>A0A6P5ISR3</accession>